<dbReference type="PANTHER" id="PTHR35828">
    <property type="entry name" value="OS08G0203800 PROTEIN-RELATED"/>
    <property type="match status" value="1"/>
</dbReference>
<proteinExistence type="predicted"/>
<sequence length="463" mass="50963">MAAAAVTRRRKSTDGGGIAALPDELLLEVFSRVGNVKALFLFAVTSRRWLRLFTDPAFLRELCPGHGEGHRARLLGFVPRQAKLHVDSPSTMKMRMAQRTSVSRLSAHLPADAGVAARPHGARPHLLRRQRRRHLQLRPAPGGHGILLRHIVVNRGSCCIRRKPDIHYRLLDPVTGAHDEVAPPPECACVNHANGYAILTAADGDHINREQRPPSSAPHPAFSGELLLHVHSFSGTTRRWSALAQIRHHNRLRMVGVRAAVVHRGAAPWLYADDTIDASVPQGRRDLYLLSASTATGRASASVTKLAIKAAGGVPYLCVRRDGRFSLARVHPTRVDVWTQPDGDDGGDMVAWLHAQFYGKEWLLSQVIQMPAAAVPAGANFMCCSWFHFSKGAMMAVYGGSGVFVLNLETKAIEKIMDLTWCDPSRGYYSCLPYEMDPPEFFIGRLGGRAMETEEQAGLTMRD</sequence>
<name>A0A4U6USG4_SETVI</name>
<dbReference type="InterPro" id="IPR036047">
    <property type="entry name" value="F-box-like_dom_sf"/>
</dbReference>
<dbReference type="Proteomes" id="UP000298652">
    <property type="component" value="Chromosome 5"/>
</dbReference>
<dbReference type="Gene3D" id="1.20.1280.50">
    <property type="match status" value="1"/>
</dbReference>
<keyword evidence="3" id="KW-1185">Reference proteome</keyword>
<evidence type="ECO:0000313" key="3">
    <source>
        <dbReference type="Proteomes" id="UP000298652"/>
    </source>
</evidence>
<reference evidence="2" key="1">
    <citation type="submission" date="2019-03" db="EMBL/GenBank/DDBJ databases">
        <title>WGS assembly of Setaria viridis.</title>
        <authorList>
            <person name="Huang P."/>
            <person name="Jenkins J."/>
            <person name="Grimwood J."/>
            <person name="Barry K."/>
            <person name="Healey A."/>
            <person name="Mamidi S."/>
            <person name="Sreedasyam A."/>
            <person name="Shu S."/>
            <person name="Feldman M."/>
            <person name="Wu J."/>
            <person name="Yu Y."/>
            <person name="Chen C."/>
            <person name="Johnson J."/>
            <person name="Rokhsar D."/>
            <person name="Baxter I."/>
            <person name="Schmutz J."/>
            <person name="Brutnell T."/>
            <person name="Kellogg E."/>
        </authorList>
    </citation>
    <scope>NUCLEOTIDE SEQUENCE [LARGE SCALE GENOMIC DNA]</scope>
</reference>
<dbReference type="Gramene" id="TKW18672">
    <property type="protein sequence ID" value="TKW18672"/>
    <property type="gene ID" value="SEVIR_5G446300v2"/>
</dbReference>
<dbReference type="AlphaFoldDB" id="A0A4U6USG4"/>
<gene>
    <name evidence="2" type="ORF">SEVIR_5G446300v2</name>
</gene>
<dbReference type="InterPro" id="IPR001810">
    <property type="entry name" value="F-box_dom"/>
</dbReference>
<evidence type="ECO:0000313" key="2">
    <source>
        <dbReference type="EMBL" id="TKW18672.1"/>
    </source>
</evidence>
<dbReference type="Pfam" id="PF12937">
    <property type="entry name" value="F-box-like"/>
    <property type="match status" value="1"/>
</dbReference>
<dbReference type="SMART" id="SM00256">
    <property type="entry name" value="FBOX"/>
    <property type="match status" value="1"/>
</dbReference>
<evidence type="ECO:0000259" key="1">
    <source>
        <dbReference type="SMART" id="SM00256"/>
    </source>
</evidence>
<dbReference type="SUPFAM" id="SSF81383">
    <property type="entry name" value="F-box domain"/>
    <property type="match status" value="1"/>
</dbReference>
<dbReference type="EMBL" id="CM016556">
    <property type="protein sequence ID" value="TKW18672.1"/>
    <property type="molecule type" value="Genomic_DNA"/>
</dbReference>
<accession>A0A4U6USG4</accession>
<protein>
    <recommendedName>
        <fullName evidence="1">F-box domain-containing protein</fullName>
    </recommendedName>
</protein>
<dbReference type="PANTHER" id="PTHR35828:SF13">
    <property type="entry name" value="OS01G0152100 PROTEIN"/>
    <property type="match status" value="1"/>
</dbReference>
<organism evidence="2 3">
    <name type="scientific">Setaria viridis</name>
    <name type="common">Green bristlegrass</name>
    <name type="synonym">Setaria italica subsp. viridis</name>
    <dbReference type="NCBI Taxonomy" id="4556"/>
    <lineage>
        <taxon>Eukaryota</taxon>
        <taxon>Viridiplantae</taxon>
        <taxon>Streptophyta</taxon>
        <taxon>Embryophyta</taxon>
        <taxon>Tracheophyta</taxon>
        <taxon>Spermatophyta</taxon>
        <taxon>Magnoliopsida</taxon>
        <taxon>Liliopsida</taxon>
        <taxon>Poales</taxon>
        <taxon>Poaceae</taxon>
        <taxon>PACMAD clade</taxon>
        <taxon>Panicoideae</taxon>
        <taxon>Panicodae</taxon>
        <taxon>Paniceae</taxon>
        <taxon>Cenchrinae</taxon>
        <taxon>Setaria</taxon>
    </lineage>
</organism>
<feature type="domain" description="F-box" evidence="1">
    <location>
        <begin position="21"/>
        <end position="62"/>
    </location>
</feature>
<dbReference type="OMA" id="CVNHANG"/>